<evidence type="ECO:0000256" key="4">
    <source>
        <dbReference type="ARBA" id="ARBA00022576"/>
    </source>
</evidence>
<evidence type="ECO:0000259" key="8">
    <source>
        <dbReference type="Pfam" id="PF00155"/>
    </source>
</evidence>
<dbReference type="HOGENOM" id="CLU_017584_4_3_2"/>
<evidence type="ECO:0000256" key="3">
    <source>
        <dbReference type="ARBA" id="ARBA00011738"/>
    </source>
</evidence>
<dbReference type="PANTHER" id="PTHR46383">
    <property type="entry name" value="ASPARTATE AMINOTRANSFERASE"/>
    <property type="match status" value="1"/>
</dbReference>
<dbReference type="PROSITE" id="PS00105">
    <property type="entry name" value="AA_TRANSFER_CLASS_1"/>
    <property type="match status" value="1"/>
</dbReference>
<dbReference type="EC" id="2.6.1.-" evidence="7"/>
<keyword evidence="4 7" id="KW-0032">Aminotransferase</keyword>
<evidence type="ECO:0000256" key="5">
    <source>
        <dbReference type="ARBA" id="ARBA00022679"/>
    </source>
</evidence>
<evidence type="ECO:0000256" key="6">
    <source>
        <dbReference type="ARBA" id="ARBA00022898"/>
    </source>
</evidence>
<comment type="similarity">
    <text evidence="2 7">Belongs to the class-I pyridoxal-phosphate-dependent aminotransferase family.</text>
</comment>
<gene>
    <name evidence="9" type="ordered locus">Mfer_0026</name>
</gene>
<dbReference type="GO" id="GO:0006520">
    <property type="term" value="P:amino acid metabolic process"/>
    <property type="evidence" value="ECO:0007669"/>
    <property type="project" value="InterPro"/>
</dbReference>
<dbReference type="CDD" id="cd00609">
    <property type="entry name" value="AAT_like"/>
    <property type="match status" value="1"/>
</dbReference>
<organism evidence="9 10">
    <name type="scientific">Methanothermus fervidus (strain ATCC 43054 / DSM 2088 / JCM 10308 / V24 S)</name>
    <dbReference type="NCBI Taxonomy" id="523846"/>
    <lineage>
        <taxon>Archaea</taxon>
        <taxon>Methanobacteriati</taxon>
        <taxon>Methanobacteriota</taxon>
        <taxon>Methanomada group</taxon>
        <taxon>Methanobacteria</taxon>
        <taxon>Methanobacteriales</taxon>
        <taxon>Methanothermaceae</taxon>
        <taxon>Methanothermus</taxon>
    </lineage>
</organism>
<reference evidence="9 10" key="1">
    <citation type="journal article" date="2010" name="Stand. Genomic Sci.">
        <title>Complete genome sequence of Methanothermus fervidus type strain (V24S).</title>
        <authorList>
            <person name="Anderson I."/>
            <person name="Djao O.D."/>
            <person name="Misra M."/>
            <person name="Chertkov O."/>
            <person name="Nolan M."/>
            <person name="Lucas S."/>
            <person name="Lapidus A."/>
            <person name="Del Rio T.G."/>
            <person name="Tice H."/>
            <person name="Cheng J.F."/>
            <person name="Tapia R."/>
            <person name="Han C."/>
            <person name="Goodwin L."/>
            <person name="Pitluck S."/>
            <person name="Liolios K."/>
            <person name="Ivanova N."/>
            <person name="Mavromatis K."/>
            <person name="Mikhailova N."/>
            <person name="Pati A."/>
            <person name="Brambilla E."/>
            <person name="Chen A."/>
            <person name="Palaniappan K."/>
            <person name="Land M."/>
            <person name="Hauser L."/>
            <person name="Chang Y.J."/>
            <person name="Jeffries C.D."/>
            <person name="Sikorski J."/>
            <person name="Spring S."/>
            <person name="Rohde M."/>
            <person name="Eichinger K."/>
            <person name="Huber H."/>
            <person name="Wirth R."/>
            <person name="Goker M."/>
            <person name="Detter J.C."/>
            <person name="Woyke T."/>
            <person name="Bristow J."/>
            <person name="Eisen J.A."/>
            <person name="Markowitz V."/>
            <person name="Hugenholtz P."/>
            <person name="Klenk H.P."/>
            <person name="Kyrpides N.C."/>
        </authorList>
    </citation>
    <scope>NUCLEOTIDE SEQUENCE [LARGE SCALE GENOMIC DNA]</scope>
    <source>
        <strain evidence="10">ATCC 43054 / DSM 2088 / JCM 10308 / V24 S</strain>
    </source>
</reference>
<dbReference type="PANTHER" id="PTHR46383:SF3">
    <property type="entry name" value="ASPARTATE AMINOTRANSFERASE-RELATED"/>
    <property type="match status" value="1"/>
</dbReference>
<dbReference type="InterPro" id="IPR015421">
    <property type="entry name" value="PyrdxlP-dep_Trfase_major"/>
</dbReference>
<protein>
    <recommendedName>
        <fullName evidence="7">Aminotransferase</fullName>
        <ecNumber evidence="7">2.6.1.-</ecNumber>
    </recommendedName>
</protein>
<dbReference type="STRING" id="523846.Mfer_0026"/>
<dbReference type="EMBL" id="CP002278">
    <property type="protein sequence ID" value="ADP76830.1"/>
    <property type="molecule type" value="Genomic_DNA"/>
</dbReference>
<evidence type="ECO:0000256" key="2">
    <source>
        <dbReference type="ARBA" id="ARBA00007441"/>
    </source>
</evidence>
<dbReference type="Gene3D" id="3.40.640.10">
    <property type="entry name" value="Type I PLP-dependent aspartate aminotransferase-like (Major domain)"/>
    <property type="match status" value="1"/>
</dbReference>
<dbReference type="GO" id="GO:0008483">
    <property type="term" value="F:transaminase activity"/>
    <property type="evidence" value="ECO:0007669"/>
    <property type="project" value="UniProtKB-KW"/>
</dbReference>
<keyword evidence="6" id="KW-0663">Pyridoxal phosphate</keyword>
<evidence type="ECO:0000313" key="9">
    <source>
        <dbReference type="EMBL" id="ADP76830.1"/>
    </source>
</evidence>
<feature type="domain" description="Aminotransferase class I/classII large" evidence="8">
    <location>
        <begin position="30"/>
        <end position="370"/>
    </location>
</feature>
<dbReference type="Gene3D" id="3.90.1150.10">
    <property type="entry name" value="Aspartate Aminotransferase, domain 1"/>
    <property type="match status" value="1"/>
</dbReference>
<dbReference type="Pfam" id="PF00155">
    <property type="entry name" value="Aminotran_1_2"/>
    <property type="match status" value="1"/>
</dbReference>
<accession>E3GWL6</accession>
<comment type="subunit">
    <text evidence="3">Homodimer.</text>
</comment>
<dbReference type="InterPro" id="IPR050596">
    <property type="entry name" value="AspAT/PAT-like"/>
</dbReference>
<dbReference type="FunFam" id="3.40.640.10:FF:000033">
    <property type="entry name" value="Aspartate aminotransferase"/>
    <property type="match status" value="1"/>
</dbReference>
<dbReference type="KEGG" id="mfv:Mfer_0026"/>
<dbReference type="InterPro" id="IPR004839">
    <property type="entry name" value="Aminotransferase_I/II_large"/>
</dbReference>
<dbReference type="SUPFAM" id="SSF53383">
    <property type="entry name" value="PLP-dependent transferases"/>
    <property type="match status" value="1"/>
</dbReference>
<dbReference type="Proteomes" id="UP000002315">
    <property type="component" value="Chromosome"/>
</dbReference>
<sequence length="376" mass="42207">MSKKMFAKRIEKVKLSEVRKMFDLAEKKQDIINLGIGEPDFGIPPHVKDAIKDALDEDFTHYTPNLGIYELREAIARKLKKENKINTDAESIMVTAGASEALYILINIFVDNGDEVLVPDPGFLSYDACVKLAGGKTVSIPLKSEENFRVNPDVVENLITDNTKLIILNSPSNPTGNVMDKDDVKAIAEIAEDNEIFIISDEVYEKIIYEKKHYSPRKYTENAFIVNSFSKTYAMTGLRVGYFVASPEIINKALKIHQYNVACAPSISQIAALSALKGPQKYVVEMVDKFRKRRDFIVERLNEIGINCKKPEGAFYVFPYVGDELNFTKNALDAGVAVVPGRTFGKYGAGHVRISYATSLKNIEEAMNRIEKKMKR</sequence>
<keyword evidence="5 7" id="KW-0808">Transferase</keyword>
<proteinExistence type="inferred from homology"/>
<dbReference type="InterPro" id="IPR004838">
    <property type="entry name" value="NHTrfase_class1_PyrdxlP-BS"/>
</dbReference>
<evidence type="ECO:0000313" key="10">
    <source>
        <dbReference type="Proteomes" id="UP000002315"/>
    </source>
</evidence>
<keyword evidence="10" id="KW-1185">Reference proteome</keyword>
<dbReference type="InterPro" id="IPR015424">
    <property type="entry name" value="PyrdxlP-dep_Trfase"/>
</dbReference>
<comment type="cofactor">
    <cofactor evidence="1 7">
        <name>pyridoxal 5'-phosphate</name>
        <dbReference type="ChEBI" id="CHEBI:597326"/>
    </cofactor>
</comment>
<evidence type="ECO:0000256" key="1">
    <source>
        <dbReference type="ARBA" id="ARBA00001933"/>
    </source>
</evidence>
<dbReference type="GO" id="GO:0030170">
    <property type="term" value="F:pyridoxal phosphate binding"/>
    <property type="evidence" value="ECO:0007669"/>
    <property type="project" value="InterPro"/>
</dbReference>
<dbReference type="InterPro" id="IPR015422">
    <property type="entry name" value="PyrdxlP-dep_Trfase_small"/>
</dbReference>
<evidence type="ECO:0000256" key="7">
    <source>
        <dbReference type="RuleBase" id="RU000481"/>
    </source>
</evidence>
<name>E3GWL6_METFV</name>
<dbReference type="AlphaFoldDB" id="E3GWL6"/>